<evidence type="ECO:0000313" key="11">
    <source>
        <dbReference type="Proteomes" id="UP000215914"/>
    </source>
</evidence>
<evidence type="ECO:0000256" key="4">
    <source>
        <dbReference type="ARBA" id="ARBA00022968"/>
    </source>
</evidence>
<reference evidence="10" key="2">
    <citation type="submission" date="2017-02" db="EMBL/GenBank/DDBJ databases">
        <title>Sunflower complete genome.</title>
        <authorList>
            <person name="Langlade N."/>
            <person name="Munos S."/>
        </authorList>
    </citation>
    <scope>NUCLEOTIDE SEQUENCE [LARGE SCALE GENOMIC DNA]</scope>
    <source>
        <tissue evidence="10">Leaves</tissue>
    </source>
</reference>
<protein>
    <recommendedName>
        <fullName evidence="7">Methyltransferase</fullName>
        <ecNumber evidence="7">2.1.1.-</ecNumber>
    </recommendedName>
</protein>
<feature type="region of interest" description="Disordered" evidence="8">
    <location>
        <begin position="1"/>
        <end position="25"/>
    </location>
</feature>
<keyword evidence="4 7" id="KW-0812">Transmembrane</keyword>
<sequence>MEACITPYSDHDHSSKGSGLAPWPARLTSPPPRLADFGYSSDMFEKDTELWRKRVENYWDLLSPKISANTIRNVMDMKANLGSFGAALGNKDVWVMNVVPEDGPNTLKLIYDRGLIGSIHNWCEAYSTYPRTYDLLHASNVFSEIIEKKGCSGEDLLIEIDRILRPTGFLIVRDKKPVTDFVKKYLPAIHWETVAVADSPSESDGDDVVLIVQKKLWLTSESLRETD</sequence>
<keyword evidence="7 10" id="KW-0808">Transferase</keyword>
<keyword evidence="3 7" id="KW-0489">Methyltransferase</keyword>
<evidence type="ECO:0000256" key="5">
    <source>
        <dbReference type="ARBA" id="ARBA00023180"/>
    </source>
</evidence>
<comment type="similarity">
    <text evidence="2 7">Belongs to the methyltransferase superfamily.</text>
</comment>
<dbReference type="InterPro" id="IPR029063">
    <property type="entry name" value="SAM-dependent_MTases_sf"/>
</dbReference>
<dbReference type="GO" id="GO:0008168">
    <property type="term" value="F:methyltransferase activity"/>
    <property type="evidence" value="ECO:0007669"/>
    <property type="project" value="UniProtKB-UniRule"/>
</dbReference>
<dbReference type="GO" id="GO:0005737">
    <property type="term" value="C:cytoplasm"/>
    <property type="evidence" value="ECO:0000318"/>
    <property type="project" value="GO_Central"/>
</dbReference>
<dbReference type="InParanoid" id="A0A251SWV2"/>
<comment type="subcellular location">
    <subcellularLocation>
        <location evidence="6">Endomembrane system</location>
        <topology evidence="6">Single-pass membrane protein</topology>
    </subcellularLocation>
    <subcellularLocation>
        <location evidence="1 7">Membrane</location>
        <topology evidence="1 7">Single-pass type II membrane protein</topology>
    </subcellularLocation>
</comment>
<dbReference type="EMBL" id="CM007902">
    <property type="protein sequence ID" value="OTG03174.1"/>
    <property type="molecule type" value="Genomic_DNA"/>
</dbReference>
<gene>
    <name evidence="10" type="ORF">HannXRQ_Chr13g0421161</name>
    <name evidence="9" type="ORF">HanXRQr2_Chr13g0611751</name>
</gene>
<dbReference type="AlphaFoldDB" id="A0A251SWV2"/>
<dbReference type="EMBL" id="MNCJ02000328">
    <property type="protein sequence ID" value="KAF5775410.1"/>
    <property type="molecule type" value="Genomic_DNA"/>
</dbReference>
<dbReference type="GO" id="GO:0016020">
    <property type="term" value="C:membrane"/>
    <property type="evidence" value="ECO:0007669"/>
    <property type="project" value="UniProtKB-SubCell"/>
</dbReference>
<dbReference type="PANTHER" id="PTHR10108:SF1120">
    <property type="entry name" value="METHYLTRANSFERASE PMT8-RELATED"/>
    <property type="match status" value="1"/>
</dbReference>
<evidence type="ECO:0000256" key="2">
    <source>
        <dbReference type="ARBA" id="ARBA00008361"/>
    </source>
</evidence>
<dbReference type="OMA" id="DINERGC"/>
<evidence type="ECO:0000256" key="3">
    <source>
        <dbReference type="ARBA" id="ARBA00022603"/>
    </source>
</evidence>
<dbReference type="Proteomes" id="UP000215914">
    <property type="component" value="Chromosome 13"/>
</dbReference>
<evidence type="ECO:0000256" key="8">
    <source>
        <dbReference type="SAM" id="MobiDB-lite"/>
    </source>
</evidence>
<dbReference type="GO" id="GO:0032259">
    <property type="term" value="P:methylation"/>
    <property type="evidence" value="ECO:0007669"/>
    <property type="project" value="UniProtKB-KW"/>
</dbReference>
<reference evidence="9" key="3">
    <citation type="submission" date="2020-06" db="EMBL/GenBank/DDBJ databases">
        <title>Helianthus annuus Genome sequencing and assembly Release 2.</title>
        <authorList>
            <person name="Gouzy J."/>
            <person name="Langlade N."/>
            <person name="Munos S."/>
        </authorList>
    </citation>
    <scope>NUCLEOTIDE SEQUENCE</scope>
    <source>
        <tissue evidence="9">Leaves</tissue>
    </source>
</reference>
<evidence type="ECO:0000313" key="10">
    <source>
        <dbReference type="EMBL" id="OTG03174.1"/>
    </source>
</evidence>
<name>A0A251SWV2_HELAN</name>
<keyword evidence="4 7" id="KW-0735">Signal-anchor</keyword>
<dbReference type="OrthoDB" id="2013972at2759"/>
<evidence type="ECO:0000256" key="7">
    <source>
        <dbReference type="RuleBase" id="RU366043"/>
    </source>
</evidence>
<evidence type="ECO:0000313" key="9">
    <source>
        <dbReference type="EMBL" id="KAF5775410.1"/>
    </source>
</evidence>
<evidence type="ECO:0000256" key="6">
    <source>
        <dbReference type="ARBA" id="ARBA00037847"/>
    </source>
</evidence>
<dbReference type="Pfam" id="PF03141">
    <property type="entry name" value="Methyltransf_29"/>
    <property type="match status" value="1"/>
</dbReference>
<keyword evidence="5 7" id="KW-0325">Glycoprotein</keyword>
<dbReference type="SUPFAM" id="SSF53335">
    <property type="entry name" value="S-adenosyl-L-methionine-dependent methyltransferases"/>
    <property type="match status" value="1"/>
</dbReference>
<dbReference type="InterPro" id="IPR004159">
    <property type="entry name" value="Put_SAM_MeTrfase"/>
</dbReference>
<reference evidence="9 11" key="1">
    <citation type="journal article" date="2017" name="Nature">
        <title>The sunflower genome provides insights into oil metabolism, flowering and Asterid evolution.</title>
        <authorList>
            <person name="Badouin H."/>
            <person name="Gouzy J."/>
            <person name="Grassa C.J."/>
            <person name="Murat F."/>
            <person name="Staton S.E."/>
            <person name="Cottret L."/>
            <person name="Lelandais-Briere C."/>
            <person name="Owens G.L."/>
            <person name="Carrere S."/>
            <person name="Mayjonade B."/>
            <person name="Legrand L."/>
            <person name="Gill N."/>
            <person name="Kane N.C."/>
            <person name="Bowers J.E."/>
            <person name="Hubner S."/>
            <person name="Bellec A."/>
            <person name="Berard A."/>
            <person name="Berges H."/>
            <person name="Blanchet N."/>
            <person name="Boniface M.C."/>
            <person name="Brunel D."/>
            <person name="Catrice O."/>
            <person name="Chaidir N."/>
            <person name="Claudel C."/>
            <person name="Donnadieu C."/>
            <person name="Faraut T."/>
            <person name="Fievet G."/>
            <person name="Helmstetter N."/>
            <person name="King M."/>
            <person name="Knapp S.J."/>
            <person name="Lai Z."/>
            <person name="Le Paslier M.C."/>
            <person name="Lippi Y."/>
            <person name="Lorenzon L."/>
            <person name="Mandel J.R."/>
            <person name="Marage G."/>
            <person name="Marchand G."/>
            <person name="Marquand E."/>
            <person name="Bret-Mestries E."/>
            <person name="Morien E."/>
            <person name="Nambeesan S."/>
            <person name="Nguyen T."/>
            <person name="Pegot-Espagnet P."/>
            <person name="Pouilly N."/>
            <person name="Raftis F."/>
            <person name="Sallet E."/>
            <person name="Schiex T."/>
            <person name="Thomas J."/>
            <person name="Vandecasteele C."/>
            <person name="Vares D."/>
            <person name="Vear F."/>
            <person name="Vautrin S."/>
            <person name="Crespi M."/>
            <person name="Mangin B."/>
            <person name="Burke J.M."/>
            <person name="Salse J."/>
            <person name="Munos S."/>
            <person name="Vincourt P."/>
            <person name="Rieseberg L.H."/>
            <person name="Langlade N.B."/>
        </authorList>
    </citation>
    <scope>NUCLEOTIDE SEQUENCE [LARGE SCALE GENOMIC DNA]</scope>
    <source>
        <strain evidence="11">cv. SF193</strain>
        <tissue evidence="9">Leaves</tissue>
    </source>
</reference>
<accession>A0A251SWV2</accession>
<keyword evidence="11" id="KW-1185">Reference proteome</keyword>
<dbReference type="PANTHER" id="PTHR10108">
    <property type="entry name" value="SAM-DEPENDENT METHYLTRANSFERASE"/>
    <property type="match status" value="1"/>
</dbReference>
<evidence type="ECO:0000256" key="1">
    <source>
        <dbReference type="ARBA" id="ARBA00004606"/>
    </source>
</evidence>
<dbReference type="GO" id="GO:0012505">
    <property type="term" value="C:endomembrane system"/>
    <property type="evidence" value="ECO:0007669"/>
    <property type="project" value="UniProtKB-SubCell"/>
</dbReference>
<dbReference type="Gramene" id="mRNA:HanXRQr2_Chr13g0611751">
    <property type="protein sequence ID" value="mRNA:HanXRQr2_Chr13g0611751"/>
    <property type="gene ID" value="HanXRQr2_Chr13g0611751"/>
</dbReference>
<proteinExistence type="inferred from homology"/>
<organism evidence="10 11">
    <name type="scientific">Helianthus annuus</name>
    <name type="common">Common sunflower</name>
    <dbReference type="NCBI Taxonomy" id="4232"/>
    <lineage>
        <taxon>Eukaryota</taxon>
        <taxon>Viridiplantae</taxon>
        <taxon>Streptophyta</taxon>
        <taxon>Embryophyta</taxon>
        <taxon>Tracheophyta</taxon>
        <taxon>Spermatophyta</taxon>
        <taxon>Magnoliopsida</taxon>
        <taxon>eudicotyledons</taxon>
        <taxon>Gunneridae</taxon>
        <taxon>Pentapetalae</taxon>
        <taxon>asterids</taxon>
        <taxon>campanulids</taxon>
        <taxon>Asterales</taxon>
        <taxon>Asteraceae</taxon>
        <taxon>Asteroideae</taxon>
        <taxon>Heliantheae alliance</taxon>
        <taxon>Heliantheae</taxon>
        <taxon>Helianthus</taxon>
    </lineage>
</organism>
<dbReference type="EC" id="2.1.1.-" evidence="7"/>